<evidence type="ECO:0000256" key="2">
    <source>
        <dbReference type="ARBA" id="ARBA00022771"/>
    </source>
</evidence>
<dbReference type="GO" id="GO:0003677">
    <property type="term" value="F:DNA binding"/>
    <property type="evidence" value="ECO:0007669"/>
    <property type="project" value="InterPro"/>
</dbReference>
<evidence type="ECO:0000256" key="4">
    <source>
        <dbReference type="PROSITE-ProRule" id="PRU00027"/>
    </source>
</evidence>
<protein>
    <recommendedName>
        <fullName evidence="6">BED-type domain-containing protein</fullName>
    </recommendedName>
</protein>
<dbReference type="GO" id="GO:0008270">
    <property type="term" value="F:zinc ion binding"/>
    <property type="evidence" value="ECO:0007669"/>
    <property type="project" value="UniProtKB-KW"/>
</dbReference>
<dbReference type="EMBL" id="KV454540">
    <property type="protein sequence ID" value="ODV68176.1"/>
    <property type="molecule type" value="Genomic_DNA"/>
</dbReference>
<dbReference type="STRING" id="984485.A0A1E4RLR0"/>
<feature type="domain" description="BED-type" evidence="6">
    <location>
        <begin position="91"/>
        <end position="146"/>
    </location>
</feature>
<keyword evidence="3" id="KW-0862">Zinc</keyword>
<feature type="region of interest" description="Disordered" evidence="5">
    <location>
        <begin position="32"/>
        <end position="89"/>
    </location>
</feature>
<dbReference type="RefSeq" id="XP_020077243.1">
    <property type="nucleotide sequence ID" value="XM_020221194.1"/>
</dbReference>
<evidence type="ECO:0000313" key="7">
    <source>
        <dbReference type="EMBL" id="ODV68176.1"/>
    </source>
</evidence>
<dbReference type="AlphaFoldDB" id="A0A1E4RLR0"/>
<feature type="compositionally biased region" description="Polar residues" evidence="5">
    <location>
        <begin position="241"/>
        <end position="258"/>
    </location>
</feature>
<organism evidence="7 8">
    <name type="scientific">Hyphopichia burtonii NRRL Y-1933</name>
    <dbReference type="NCBI Taxonomy" id="984485"/>
    <lineage>
        <taxon>Eukaryota</taxon>
        <taxon>Fungi</taxon>
        <taxon>Dikarya</taxon>
        <taxon>Ascomycota</taxon>
        <taxon>Saccharomycotina</taxon>
        <taxon>Pichiomycetes</taxon>
        <taxon>Debaryomycetaceae</taxon>
        <taxon>Hyphopichia</taxon>
    </lineage>
</organism>
<feature type="compositionally biased region" description="Basic residues" evidence="5">
    <location>
        <begin position="77"/>
        <end position="89"/>
    </location>
</feature>
<feature type="compositionally biased region" description="Basic and acidic residues" evidence="5">
    <location>
        <begin position="126"/>
        <end position="136"/>
    </location>
</feature>
<feature type="region of interest" description="Disordered" evidence="5">
    <location>
        <begin position="126"/>
        <end position="258"/>
    </location>
</feature>
<accession>A0A1E4RLR0</accession>
<feature type="compositionally biased region" description="Polar residues" evidence="5">
    <location>
        <begin position="159"/>
        <end position="177"/>
    </location>
</feature>
<keyword evidence="2 4" id="KW-0863">Zinc-finger</keyword>
<dbReference type="InterPro" id="IPR003656">
    <property type="entry name" value="Znf_BED"/>
</dbReference>
<feature type="compositionally biased region" description="Low complexity" evidence="5">
    <location>
        <begin position="180"/>
        <end position="214"/>
    </location>
</feature>
<dbReference type="Pfam" id="PF02892">
    <property type="entry name" value="zf-BED"/>
    <property type="match status" value="1"/>
</dbReference>
<gene>
    <name evidence="7" type="ORF">HYPBUDRAFT_152785</name>
</gene>
<name>A0A1E4RLR0_9ASCO</name>
<proteinExistence type="predicted"/>
<reference evidence="8" key="1">
    <citation type="submission" date="2016-05" db="EMBL/GenBank/DDBJ databases">
        <title>Comparative genomics of biotechnologically important yeasts.</title>
        <authorList>
            <consortium name="DOE Joint Genome Institute"/>
            <person name="Riley R."/>
            <person name="Haridas S."/>
            <person name="Wolfe K.H."/>
            <person name="Lopes M.R."/>
            <person name="Hittinger C.T."/>
            <person name="Goker M."/>
            <person name="Salamov A."/>
            <person name="Wisecaver J."/>
            <person name="Long T.M."/>
            <person name="Aerts A.L."/>
            <person name="Barry K."/>
            <person name="Choi C."/>
            <person name="Clum A."/>
            <person name="Coughlan A.Y."/>
            <person name="Deshpande S."/>
            <person name="Douglass A.P."/>
            <person name="Hanson S.J."/>
            <person name="Klenk H.-P."/>
            <person name="Labutti K."/>
            <person name="Lapidus A."/>
            <person name="Lindquist E."/>
            <person name="Lipzen A."/>
            <person name="Meier-Kolthoff J.P."/>
            <person name="Ohm R.A."/>
            <person name="Otillar R.P."/>
            <person name="Pangilinan J."/>
            <person name="Peng Y."/>
            <person name="Rokas A."/>
            <person name="Rosa C.A."/>
            <person name="Scheuner C."/>
            <person name="Sibirny A.A."/>
            <person name="Slot J.C."/>
            <person name="Stielow J.B."/>
            <person name="Sun H."/>
            <person name="Kurtzman C.P."/>
            <person name="Blackwell M."/>
            <person name="Grigoriev I.V."/>
            <person name="Jeffries T.W."/>
        </authorList>
    </citation>
    <scope>NUCLEOTIDE SEQUENCE [LARGE SCALE GENOMIC DNA]</scope>
    <source>
        <strain evidence="8">NRRL Y-1933</strain>
    </source>
</reference>
<dbReference type="SMART" id="SM00614">
    <property type="entry name" value="ZnF_BED"/>
    <property type="match status" value="1"/>
</dbReference>
<keyword evidence="8" id="KW-1185">Reference proteome</keyword>
<dbReference type="Proteomes" id="UP000095085">
    <property type="component" value="Unassembled WGS sequence"/>
</dbReference>
<evidence type="ECO:0000256" key="5">
    <source>
        <dbReference type="SAM" id="MobiDB-lite"/>
    </source>
</evidence>
<sequence length="365" mass="40189">MSNFGYGGLSFPGYPNQLRQMGLGGLSQNEINQHQAAASAAAASRADAQLQSAQQQAQQNNSNQGGQQATDNETKVKKERKNRPGQKFGAKKKSWVWSWFAQDSQDPNIAACDYCGRIITRLASDKGSPKKLSEHLKTHKLTRESINNTRPIPIDGHGNTYTQSGEPISIPNYSVNIPTPGGASNQGQGPSQGQPQSQAQVSPQSQLSQQSQQGDLKSDDQLDENGTPKRRKRSKINKNSTPNAPLPNTNSNVDPNFQFNMPSQRRFLSADFDNTPYSPMKFHKHLMKFLTDNKLAINVIKSHSFQQLIYDLRTDSISDLLELTNLYSSLLEVSRFDGAQASSSDATDAISDSVVHTLNQELDKK</sequence>
<evidence type="ECO:0000259" key="6">
    <source>
        <dbReference type="PROSITE" id="PS50808"/>
    </source>
</evidence>
<evidence type="ECO:0000256" key="3">
    <source>
        <dbReference type="ARBA" id="ARBA00022833"/>
    </source>
</evidence>
<keyword evidence="1" id="KW-0479">Metal-binding</keyword>
<feature type="compositionally biased region" description="Low complexity" evidence="5">
    <location>
        <begin position="32"/>
        <end position="69"/>
    </location>
</feature>
<dbReference type="PROSITE" id="PS50808">
    <property type="entry name" value="ZF_BED"/>
    <property type="match status" value="1"/>
</dbReference>
<evidence type="ECO:0000256" key="1">
    <source>
        <dbReference type="ARBA" id="ARBA00022723"/>
    </source>
</evidence>
<dbReference type="OrthoDB" id="4095286at2759"/>
<dbReference type="GeneID" id="30995744"/>
<evidence type="ECO:0000313" key="8">
    <source>
        <dbReference type="Proteomes" id="UP000095085"/>
    </source>
</evidence>